<dbReference type="BioCyc" id="FSP457404-HMP:GTSQ-873-MONOMER"/>
<dbReference type="AlphaFoldDB" id="H1PR28"/>
<dbReference type="InterPro" id="IPR001451">
    <property type="entry name" value="Hexapep"/>
</dbReference>
<dbReference type="CDD" id="cd04647">
    <property type="entry name" value="LbH_MAT_like"/>
    <property type="match status" value="1"/>
</dbReference>
<dbReference type="SUPFAM" id="SSF51161">
    <property type="entry name" value="Trimeric LpxA-like enzymes"/>
    <property type="match status" value="1"/>
</dbReference>
<dbReference type="PANTHER" id="PTHR23416:SF23">
    <property type="entry name" value="ACETYLTRANSFERASE C18B11.09C-RELATED"/>
    <property type="match status" value="1"/>
</dbReference>
<comment type="caution">
    <text evidence="3">The sequence shown here is derived from an EMBL/GenBank/DDBJ whole genome shotgun (WGS) entry which is preliminary data.</text>
</comment>
<dbReference type="Pfam" id="PF00132">
    <property type="entry name" value="Hexapep"/>
    <property type="match status" value="1"/>
</dbReference>
<comment type="similarity">
    <text evidence="1">Belongs to the transferase hexapeptide repeat family.</text>
</comment>
<protein>
    <recommendedName>
        <fullName evidence="5">Maltose/galactoside acetyltransferase domain-containing protein</fullName>
    </recommendedName>
</protein>
<dbReference type="GO" id="GO:0008374">
    <property type="term" value="F:O-acyltransferase activity"/>
    <property type="evidence" value="ECO:0007669"/>
    <property type="project" value="TreeGrafter"/>
</dbReference>
<reference evidence="3 4" key="1">
    <citation type="submission" date="2012-07" db="EMBL/GenBank/DDBJ databases">
        <title>The Genome Sequence of Fusobacterium ulcerans 12_1B.</title>
        <authorList>
            <consortium name="The Broad Institute Genome Sequencing Platform"/>
            <person name="Earl A."/>
            <person name="Ward D."/>
            <person name="Feldgarden M."/>
            <person name="Gevers D."/>
            <person name="Strauss J."/>
            <person name="Ambrose C.E."/>
            <person name="Allen-Vercoe E."/>
            <person name="Walker B."/>
            <person name="Young S.K."/>
            <person name="Zeng Q."/>
            <person name="Gargeya S."/>
            <person name="Fitzgerald M."/>
            <person name="Haas B."/>
            <person name="Abouelleil A."/>
            <person name="Alvarado L."/>
            <person name="Arachchi H.M."/>
            <person name="Berlin A.M."/>
            <person name="Chapman S.B."/>
            <person name="Goldberg J."/>
            <person name="Griggs A."/>
            <person name="Gujja S."/>
            <person name="Hansen M."/>
            <person name="Howarth C."/>
            <person name="Imamovic A."/>
            <person name="Larimer J."/>
            <person name="McCowen C."/>
            <person name="Montmayeur A."/>
            <person name="Murphy C."/>
            <person name="Neiman D."/>
            <person name="Pearson M."/>
            <person name="Priest M."/>
            <person name="Roberts A."/>
            <person name="Saif S."/>
            <person name="Shea T."/>
            <person name="Sisk P."/>
            <person name="Sykes S."/>
            <person name="Wortman J."/>
            <person name="Nusbaum C."/>
            <person name="Birren B."/>
        </authorList>
    </citation>
    <scope>NUCLEOTIDE SEQUENCE [LARGE SCALE GENOMIC DNA]</scope>
    <source>
        <strain evidence="3 4">12_1B</strain>
    </source>
</reference>
<dbReference type="InterPro" id="IPR011004">
    <property type="entry name" value="Trimer_LpxA-like_sf"/>
</dbReference>
<dbReference type="Proteomes" id="UP000003233">
    <property type="component" value="Unassembled WGS sequence"/>
</dbReference>
<evidence type="ECO:0000313" key="3">
    <source>
        <dbReference type="EMBL" id="EHO82841.1"/>
    </source>
</evidence>
<sequence>MIDIYTSKKKIISKAKKLGKNIVINDRVKINRNTSIGNNVLLNGVIIRENGNVIIGNNISFAKGCLILTGNHDYKKGLPYSDENIYRDVVIEDNVWIGQNVTILGGVTIGEGAIIQAGSVVVFDVPPLALVGGNPAKAFKYRDKLEYEKLKNNNQIHIFRHNRRHTINGN</sequence>
<dbReference type="GO" id="GO:0005829">
    <property type="term" value="C:cytosol"/>
    <property type="evidence" value="ECO:0007669"/>
    <property type="project" value="TreeGrafter"/>
</dbReference>
<gene>
    <name evidence="3" type="ORF">HMPREF0402_00871</name>
</gene>
<evidence type="ECO:0008006" key="5">
    <source>
        <dbReference type="Google" id="ProtNLM"/>
    </source>
</evidence>
<accession>H1PR28</accession>
<dbReference type="InterPro" id="IPR051159">
    <property type="entry name" value="Hexapeptide_acetyltransf"/>
</dbReference>
<proteinExistence type="inferred from homology"/>
<evidence type="ECO:0000256" key="2">
    <source>
        <dbReference type="ARBA" id="ARBA00022679"/>
    </source>
</evidence>
<keyword evidence="2" id="KW-0808">Transferase</keyword>
<evidence type="ECO:0000313" key="4">
    <source>
        <dbReference type="Proteomes" id="UP000003233"/>
    </source>
</evidence>
<evidence type="ECO:0000256" key="1">
    <source>
        <dbReference type="ARBA" id="ARBA00007274"/>
    </source>
</evidence>
<keyword evidence="4" id="KW-1185">Reference proteome</keyword>
<organism evidence="3 4">
    <name type="scientific">Fusobacterium ulcerans 12-1B</name>
    <dbReference type="NCBI Taxonomy" id="457404"/>
    <lineage>
        <taxon>Bacteria</taxon>
        <taxon>Fusobacteriati</taxon>
        <taxon>Fusobacteriota</taxon>
        <taxon>Fusobacteriia</taxon>
        <taxon>Fusobacteriales</taxon>
        <taxon>Fusobacteriaceae</taxon>
        <taxon>Fusobacterium</taxon>
    </lineage>
</organism>
<dbReference type="PANTHER" id="PTHR23416">
    <property type="entry name" value="SIALIC ACID SYNTHASE-RELATED"/>
    <property type="match status" value="1"/>
</dbReference>
<dbReference type="Gene3D" id="2.160.10.10">
    <property type="entry name" value="Hexapeptide repeat proteins"/>
    <property type="match status" value="1"/>
</dbReference>
<name>H1PR28_9FUSO</name>
<dbReference type="PATRIC" id="fig|457404.5.peg.400"/>
<dbReference type="HOGENOM" id="CLU_051638_7_3_0"/>
<dbReference type="EMBL" id="AGWJ02000002">
    <property type="protein sequence ID" value="EHO82841.1"/>
    <property type="molecule type" value="Genomic_DNA"/>
</dbReference>